<evidence type="ECO:0000313" key="2">
    <source>
        <dbReference type="EMBL" id="MDX6187461.1"/>
    </source>
</evidence>
<evidence type="ECO:0000313" key="4">
    <source>
        <dbReference type="Proteomes" id="UP001278738"/>
    </source>
</evidence>
<organism evidence="2 3">
    <name type="scientific">Flavobacterium flavipigmentatum</name>
    <dbReference type="NCBI Taxonomy" id="2893884"/>
    <lineage>
        <taxon>Bacteria</taxon>
        <taxon>Pseudomonadati</taxon>
        <taxon>Bacteroidota</taxon>
        <taxon>Flavobacteriia</taxon>
        <taxon>Flavobacteriales</taxon>
        <taxon>Flavobacteriaceae</taxon>
        <taxon>Flavobacterium</taxon>
    </lineage>
</organism>
<dbReference type="EMBL" id="JAWXVH010000013">
    <property type="protein sequence ID" value="MDX6187461.1"/>
    <property type="molecule type" value="Genomic_DNA"/>
</dbReference>
<gene>
    <name evidence="1" type="ORF">SGQ18_17580</name>
    <name evidence="2" type="ORF">SGQ44_17010</name>
</gene>
<name>A0AAJ2SBX9_9FLAO</name>
<keyword evidence="4" id="KW-1185">Reference proteome</keyword>
<reference evidence="2 4" key="1">
    <citation type="submission" date="2023-11" db="EMBL/GenBank/DDBJ databases">
        <title>Unpublished Manusciprt.</title>
        <authorList>
            <person name="Saticioglu I.B."/>
            <person name="Ay H."/>
            <person name="Ajmi N."/>
            <person name="Altun S."/>
            <person name="Duman M."/>
        </authorList>
    </citation>
    <scope>NUCLEOTIDE SEQUENCE</scope>
    <source>
        <strain evidence="1 4">Fl-33</strain>
        <strain evidence="2">Fl-77</strain>
    </source>
</reference>
<comment type="caution">
    <text evidence="2">The sequence shown here is derived from an EMBL/GenBank/DDBJ whole genome shotgun (WGS) entry which is preliminary data.</text>
</comment>
<accession>A0AAJ2SBX9</accession>
<dbReference type="Proteomes" id="UP001278738">
    <property type="component" value="Unassembled WGS sequence"/>
</dbReference>
<sequence length="272" mass="32756">MKDFNADEFPRNLNDQEIELLSEQVIKNPISDLWKQIAVKLTSEQKVRINKKIESKKYPESEKLPSYNKKEVNDEEWERSVKEKELEKFQGNMVKYGLWEEVLINSKKECSVIPFFSNKYKDYWEFPFDKAIKNIDRIKSTFRVELNNALNIFPNPKNPLKDKNVKYEVVNEILKSLLITKKLEEKDSLLIYKNRNLNSNLPNEISDSVFVRLRKNYEKMKKEWHPKKFITNYNCYLDGRKGRIYQLNYNEKTKSYDVKNYRQDQGYTFLTE</sequence>
<dbReference type="EMBL" id="JAWXVG010000012">
    <property type="protein sequence ID" value="MDX6183973.1"/>
    <property type="molecule type" value="Genomic_DNA"/>
</dbReference>
<evidence type="ECO:0000313" key="3">
    <source>
        <dbReference type="Proteomes" id="UP001270053"/>
    </source>
</evidence>
<dbReference type="RefSeq" id="WP_229973874.1">
    <property type="nucleotide sequence ID" value="NZ_CP087133.1"/>
</dbReference>
<dbReference type="AlphaFoldDB" id="A0AAJ2SBX9"/>
<dbReference type="Proteomes" id="UP001270053">
    <property type="component" value="Unassembled WGS sequence"/>
</dbReference>
<evidence type="ECO:0000313" key="1">
    <source>
        <dbReference type="EMBL" id="MDX6183973.1"/>
    </source>
</evidence>
<proteinExistence type="predicted"/>
<protein>
    <submittedName>
        <fullName evidence="2">Uncharacterized protein</fullName>
    </submittedName>
</protein>